<organism evidence="1 2">
    <name type="scientific">Niveispirillum lacus</name>
    <dbReference type="NCBI Taxonomy" id="1981099"/>
    <lineage>
        <taxon>Bacteria</taxon>
        <taxon>Pseudomonadati</taxon>
        <taxon>Pseudomonadota</taxon>
        <taxon>Alphaproteobacteria</taxon>
        <taxon>Rhodospirillales</taxon>
        <taxon>Azospirillaceae</taxon>
        <taxon>Niveispirillum</taxon>
    </lineage>
</organism>
<name>A0A255YYK3_9PROT</name>
<dbReference type="RefSeq" id="WP_094457184.1">
    <property type="nucleotide sequence ID" value="NZ_NOXU01000030.1"/>
</dbReference>
<evidence type="ECO:0000313" key="2">
    <source>
        <dbReference type="Proteomes" id="UP000216998"/>
    </source>
</evidence>
<keyword evidence="2" id="KW-1185">Reference proteome</keyword>
<evidence type="ECO:0000313" key="1">
    <source>
        <dbReference type="EMBL" id="OYQ33745.1"/>
    </source>
</evidence>
<dbReference type="Proteomes" id="UP000216998">
    <property type="component" value="Unassembled WGS sequence"/>
</dbReference>
<proteinExistence type="predicted"/>
<dbReference type="EMBL" id="NOXU01000030">
    <property type="protein sequence ID" value="OYQ33745.1"/>
    <property type="molecule type" value="Genomic_DNA"/>
</dbReference>
<sequence length="245" mass="28089">MARNSEVSKAIYTLHIRLYRLINDAWIFTELLRPDLKKRAEILRNSKSKAKKPYQVPKRDGTVVSRRRDEDIGLIFHAQHERGIFETNIVSLVSRTEAFIQDSLVIVATAQPLKLSVLSDKGGIPLDLFLAYEEREDVIRRFVVMKCEGLMFGKPAEYLDKAAKVLSIEMDTDVVKAFIEIKASRDIIIHNSGRINKLYIEKAGDKRRGEDGEELVVDRAYFRHVVVTLKKLSGGIQSKIEEKYK</sequence>
<dbReference type="OrthoDB" id="8247937at2"/>
<gene>
    <name evidence="1" type="ORF">CHU95_15495</name>
</gene>
<protein>
    <submittedName>
        <fullName evidence="1">Uncharacterized protein</fullName>
    </submittedName>
</protein>
<reference evidence="1 2" key="1">
    <citation type="submission" date="2017-07" db="EMBL/GenBank/DDBJ databases">
        <title>Niveispirillum cyanobacteriorum sp. nov., isolated from cyanobacterial aggregates in a eutrophic lake.</title>
        <authorList>
            <person name="Cai H."/>
        </authorList>
    </citation>
    <scope>NUCLEOTIDE SEQUENCE [LARGE SCALE GENOMIC DNA]</scope>
    <source>
        <strain evidence="2">TH1-14</strain>
    </source>
</reference>
<comment type="caution">
    <text evidence="1">The sequence shown here is derived from an EMBL/GenBank/DDBJ whole genome shotgun (WGS) entry which is preliminary data.</text>
</comment>
<accession>A0A255YYK3</accession>
<dbReference type="AlphaFoldDB" id="A0A255YYK3"/>